<accession>A0A482XLK0</accession>
<sequence length="111" mass="12982">MTIKDHQRYRRAGALSRVIRRLTLIGSEPREGGVYFGIREGEFHPEEISSPKTCRDFSVCFTHLQGKSFTLTRSQCFPFFTYSSVVKNRISLELLFRYLNLLVLGYLWVIE</sequence>
<organism evidence="1 2">
    <name type="scientific">Laodelphax striatellus</name>
    <name type="common">Small brown planthopper</name>
    <name type="synonym">Delphax striatella</name>
    <dbReference type="NCBI Taxonomy" id="195883"/>
    <lineage>
        <taxon>Eukaryota</taxon>
        <taxon>Metazoa</taxon>
        <taxon>Ecdysozoa</taxon>
        <taxon>Arthropoda</taxon>
        <taxon>Hexapoda</taxon>
        <taxon>Insecta</taxon>
        <taxon>Pterygota</taxon>
        <taxon>Neoptera</taxon>
        <taxon>Paraneoptera</taxon>
        <taxon>Hemiptera</taxon>
        <taxon>Auchenorrhyncha</taxon>
        <taxon>Fulgoroidea</taxon>
        <taxon>Delphacidae</taxon>
        <taxon>Criomorphinae</taxon>
        <taxon>Laodelphax</taxon>
    </lineage>
</organism>
<proteinExistence type="predicted"/>
<dbReference type="Proteomes" id="UP000291343">
    <property type="component" value="Unassembled WGS sequence"/>
</dbReference>
<comment type="caution">
    <text evidence="1">The sequence shown here is derived from an EMBL/GenBank/DDBJ whole genome shotgun (WGS) entry which is preliminary data.</text>
</comment>
<dbReference type="AlphaFoldDB" id="A0A482XLK0"/>
<name>A0A482XLK0_LAOST</name>
<keyword evidence="2" id="KW-1185">Reference proteome</keyword>
<protein>
    <submittedName>
        <fullName evidence="1">Uncharacterized protein</fullName>
    </submittedName>
</protein>
<reference evidence="1 2" key="1">
    <citation type="journal article" date="2017" name="Gigascience">
        <title>Genome sequence of the small brown planthopper, Laodelphax striatellus.</title>
        <authorList>
            <person name="Zhu J."/>
            <person name="Jiang F."/>
            <person name="Wang X."/>
            <person name="Yang P."/>
            <person name="Bao Y."/>
            <person name="Zhao W."/>
            <person name="Wang W."/>
            <person name="Lu H."/>
            <person name="Wang Q."/>
            <person name="Cui N."/>
            <person name="Li J."/>
            <person name="Chen X."/>
            <person name="Luo L."/>
            <person name="Yu J."/>
            <person name="Kang L."/>
            <person name="Cui F."/>
        </authorList>
    </citation>
    <scope>NUCLEOTIDE SEQUENCE [LARGE SCALE GENOMIC DNA]</scope>
    <source>
        <strain evidence="1">Lst14</strain>
    </source>
</reference>
<dbReference type="InParanoid" id="A0A482XLK0"/>
<evidence type="ECO:0000313" key="1">
    <source>
        <dbReference type="EMBL" id="RZF46554.1"/>
    </source>
</evidence>
<dbReference type="EMBL" id="QKKF02005893">
    <property type="protein sequence ID" value="RZF46554.1"/>
    <property type="molecule type" value="Genomic_DNA"/>
</dbReference>
<evidence type="ECO:0000313" key="2">
    <source>
        <dbReference type="Proteomes" id="UP000291343"/>
    </source>
</evidence>
<gene>
    <name evidence="1" type="ORF">LSTR_LSTR013084</name>
</gene>